<feature type="signal peptide" evidence="1">
    <location>
        <begin position="1"/>
        <end position="22"/>
    </location>
</feature>
<dbReference type="Proteomes" id="UP000574769">
    <property type="component" value="Unassembled WGS sequence"/>
</dbReference>
<keyword evidence="1" id="KW-0732">Signal</keyword>
<gene>
    <name evidence="3" type="ORF">GGQ96_001860</name>
</gene>
<name>A0A7W7EXL3_9SPHN</name>
<dbReference type="AlphaFoldDB" id="A0A7W7EXL3"/>
<evidence type="ECO:0000313" key="3">
    <source>
        <dbReference type="EMBL" id="MBB4617732.1"/>
    </source>
</evidence>
<dbReference type="InterPro" id="IPR013424">
    <property type="entry name" value="Ice-binding_C"/>
</dbReference>
<reference evidence="3 4" key="1">
    <citation type="submission" date="2020-08" db="EMBL/GenBank/DDBJ databases">
        <title>Genomic Encyclopedia of Type Strains, Phase IV (KMG-IV): sequencing the most valuable type-strain genomes for metagenomic binning, comparative biology and taxonomic classification.</title>
        <authorList>
            <person name="Goeker M."/>
        </authorList>
    </citation>
    <scope>NUCLEOTIDE SEQUENCE [LARGE SCALE GENOMIC DNA]</scope>
    <source>
        <strain evidence="3 4">DSM 15867</strain>
    </source>
</reference>
<dbReference type="NCBIfam" id="NF035944">
    <property type="entry name" value="PEPxxWA-CTERM"/>
    <property type="match status" value="1"/>
</dbReference>
<evidence type="ECO:0000259" key="2">
    <source>
        <dbReference type="Pfam" id="PF07589"/>
    </source>
</evidence>
<keyword evidence="4" id="KW-1185">Reference proteome</keyword>
<evidence type="ECO:0000256" key="1">
    <source>
        <dbReference type="SAM" id="SignalP"/>
    </source>
</evidence>
<comment type="caution">
    <text evidence="3">The sequence shown here is derived from an EMBL/GenBank/DDBJ whole genome shotgun (WGS) entry which is preliminary data.</text>
</comment>
<dbReference type="RefSeq" id="WP_184113856.1">
    <property type="nucleotide sequence ID" value="NZ_JACHNY010000003.1"/>
</dbReference>
<dbReference type="NCBIfam" id="TIGR02595">
    <property type="entry name" value="PEP_CTERM"/>
    <property type="match status" value="1"/>
</dbReference>
<evidence type="ECO:0000313" key="4">
    <source>
        <dbReference type="Proteomes" id="UP000574769"/>
    </source>
</evidence>
<protein>
    <recommendedName>
        <fullName evidence="2">Ice-binding protein C-terminal domain-containing protein</fullName>
    </recommendedName>
</protein>
<proteinExistence type="predicted"/>
<dbReference type="EMBL" id="JACHNY010000003">
    <property type="protein sequence ID" value="MBB4617732.1"/>
    <property type="molecule type" value="Genomic_DNA"/>
</dbReference>
<dbReference type="Pfam" id="PF07589">
    <property type="entry name" value="PEP-CTERM"/>
    <property type="match status" value="1"/>
</dbReference>
<organism evidence="3 4">
    <name type="scientific">Sphingomonas abaci</name>
    <dbReference type="NCBI Taxonomy" id="237611"/>
    <lineage>
        <taxon>Bacteria</taxon>
        <taxon>Pseudomonadati</taxon>
        <taxon>Pseudomonadota</taxon>
        <taxon>Alphaproteobacteria</taxon>
        <taxon>Sphingomonadales</taxon>
        <taxon>Sphingomonadaceae</taxon>
        <taxon>Sphingomonas</taxon>
    </lineage>
</organism>
<accession>A0A7W7EXL3</accession>
<sequence>MKLFYTTLAVAAAAILPGAAQAADFKVSYEAAGAQNTTATFATKGVETFDGRATGTQSFKTDFGSKGVISGTYTNVGVNSADVFGGAGGTGNYASTFSGTGYSLDLTTTDSRGINYFGFWLSALDRGNQLTFYKNGASVFTFSAAQIANLFTDKPGYYGNPNPAKSGNTSEPYAFLNFFDTNGTFDKIVFAETPQVGGYESDNHTVGYFTGMGDATAVPEPSTWALMFCGLAMVGATMRRRKVRATVVTA</sequence>
<feature type="domain" description="Ice-binding protein C-terminal" evidence="2">
    <location>
        <begin position="217"/>
        <end position="241"/>
    </location>
</feature>
<feature type="chain" id="PRO_5031027950" description="Ice-binding protein C-terminal domain-containing protein" evidence="1">
    <location>
        <begin position="23"/>
        <end position="250"/>
    </location>
</feature>